<organism evidence="3">
    <name type="scientific">Caldithrix abyssi</name>
    <dbReference type="NCBI Taxonomy" id="187145"/>
    <lineage>
        <taxon>Bacteria</taxon>
        <taxon>Pseudomonadati</taxon>
        <taxon>Calditrichota</taxon>
        <taxon>Calditrichia</taxon>
        <taxon>Calditrichales</taxon>
        <taxon>Calditrichaceae</taxon>
        <taxon>Caldithrix</taxon>
    </lineage>
</organism>
<accession>A0A7V5H2U8</accession>
<feature type="non-terminal residue" evidence="3">
    <location>
        <position position="98"/>
    </location>
</feature>
<protein>
    <submittedName>
        <fullName evidence="3">SsrA-binding protein SmpB</fullName>
    </submittedName>
</protein>
<dbReference type="Proteomes" id="UP000886111">
    <property type="component" value="Unassembled WGS sequence"/>
</dbReference>
<dbReference type="Pfam" id="PF01668">
    <property type="entry name" value="SmpB"/>
    <property type="match status" value="1"/>
</dbReference>
<dbReference type="EMBL" id="DRTD01000254">
    <property type="protein sequence ID" value="HHE54826.1"/>
    <property type="molecule type" value="Genomic_DNA"/>
</dbReference>
<evidence type="ECO:0000256" key="1">
    <source>
        <dbReference type="ARBA" id="ARBA00022490"/>
    </source>
</evidence>
<dbReference type="InterPro" id="IPR000037">
    <property type="entry name" value="SsrA-bd_prot"/>
</dbReference>
<dbReference type="PANTHER" id="PTHR30308">
    <property type="entry name" value="TMRNA-BINDING COMPONENT OF TRANS-TRANSLATION TAGGING COMPLEX"/>
    <property type="match status" value="1"/>
</dbReference>
<dbReference type="NCBIfam" id="NF003843">
    <property type="entry name" value="PRK05422.1"/>
    <property type="match status" value="1"/>
</dbReference>
<keyword evidence="2" id="KW-0694">RNA-binding</keyword>
<gene>
    <name evidence="3" type="primary">smpB</name>
    <name evidence="3" type="ORF">ENL21_03520</name>
</gene>
<evidence type="ECO:0000256" key="2">
    <source>
        <dbReference type="ARBA" id="ARBA00022884"/>
    </source>
</evidence>
<dbReference type="PROSITE" id="PS01317">
    <property type="entry name" value="SSRP"/>
    <property type="match status" value="1"/>
</dbReference>
<dbReference type="SUPFAM" id="SSF74982">
    <property type="entry name" value="Small protein B (SmpB)"/>
    <property type="match status" value="1"/>
</dbReference>
<dbReference type="PANTHER" id="PTHR30308:SF2">
    <property type="entry name" value="SSRA-BINDING PROTEIN"/>
    <property type="match status" value="1"/>
</dbReference>
<dbReference type="CDD" id="cd09294">
    <property type="entry name" value="SmpB"/>
    <property type="match status" value="1"/>
</dbReference>
<comment type="caution">
    <text evidence="3">The sequence shown here is derived from an EMBL/GenBank/DDBJ whole genome shotgun (WGS) entry which is preliminary data.</text>
</comment>
<dbReference type="HAMAP" id="MF_00023">
    <property type="entry name" value="SmpB"/>
    <property type="match status" value="1"/>
</dbReference>
<dbReference type="AlphaFoldDB" id="A0A7V5H2U8"/>
<name>A0A7V5H2U8_CALAY</name>
<dbReference type="NCBIfam" id="TIGR00086">
    <property type="entry name" value="smpB"/>
    <property type="match status" value="1"/>
</dbReference>
<reference evidence="3" key="1">
    <citation type="journal article" date="2020" name="mSystems">
        <title>Genome- and Community-Level Interaction Insights into Carbon Utilization and Element Cycling Functions of Hydrothermarchaeota in Hydrothermal Sediment.</title>
        <authorList>
            <person name="Zhou Z."/>
            <person name="Liu Y."/>
            <person name="Xu W."/>
            <person name="Pan J."/>
            <person name="Luo Z.H."/>
            <person name="Li M."/>
        </authorList>
    </citation>
    <scope>NUCLEOTIDE SEQUENCE [LARGE SCALE GENOMIC DNA]</scope>
    <source>
        <strain evidence="3">HyVt-76</strain>
    </source>
</reference>
<keyword evidence="1" id="KW-0963">Cytoplasm</keyword>
<proteinExistence type="inferred from homology"/>
<evidence type="ECO:0000313" key="3">
    <source>
        <dbReference type="EMBL" id="HHE54826.1"/>
    </source>
</evidence>
<dbReference type="InterPro" id="IPR023620">
    <property type="entry name" value="SmpB"/>
</dbReference>
<dbReference type="GO" id="GO:0005829">
    <property type="term" value="C:cytosol"/>
    <property type="evidence" value="ECO:0007669"/>
    <property type="project" value="TreeGrafter"/>
</dbReference>
<dbReference type="InterPro" id="IPR020081">
    <property type="entry name" value="SsrA-bd_prot_CS"/>
</dbReference>
<dbReference type="Gene3D" id="2.40.280.10">
    <property type="match status" value="1"/>
</dbReference>
<sequence>MTNPPIRVVTNNKKARHDYHIIDTIEAGIALKGSEVKSIREGKVNLQDAYARFKKGELWLIGMHISPYKQAAFEQPDPRRDRKLLLHKRELKRLFRKT</sequence>
<dbReference type="GO" id="GO:0003723">
    <property type="term" value="F:RNA binding"/>
    <property type="evidence" value="ECO:0007669"/>
    <property type="project" value="UniProtKB-KW"/>
</dbReference>
<dbReference type="GO" id="GO:0070930">
    <property type="term" value="P:trans-translation-dependent protein tagging"/>
    <property type="evidence" value="ECO:0007669"/>
    <property type="project" value="TreeGrafter"/>
</dbReference>